<dbReference type="EMBL" id="FXUL01000012">
    <property type="protein sequence ID" value="SMP67170.1"/>
    <property type="molecule type" value="Genomic_DNA"/>
</dbReference>
<evidence type="ECO:0000313" key="7">
    <source>
        <dbReference type="EMBL" id="SMP67170.1"/>
    </source>
</evidence>
<dbReference type="InterPro" id="IPR006140">
    <property type="entry name" value="D-isomer_DH_NAD-bd"/>
</dbReference>
<dbReference type="Gene3D" id="3.40.50.720">
    <property type="entry name" value="NAD(P)-binding Rossmann-like Domain"/>
    <property type="match status" value="2"/>
</dbReference>
<dbReference type="Proteomes" id="UP001158049">
    <property type="component" value="Unassembled WGS sequence"/>
</dbReference>
<evidence type="ECO:0000313" key="8">
    <source>
        <dbReference type="Proteomes" id="UP001158049"/>
    </source>
</evidence>
<protein>
    <submittedName>
        <fullName evidence="7">D-3-phosphoglycerate dehydrogenase</fullName>
    </submittedName>
</protein>
<accession>A0ABY1QD89</accession>
<dbReference type="SUPFAM" id="SSF52283">
    <property type="entry name" value="Formate/glycerate dehydrogenase catalytic domain-like"/>
    <property type="match status" value="1"/>
</dbReference>
<evidence type="ECO:0000259" key="5">
    <source>
        <dbReference type="Pfam" id="PF00389"/>
    </source>
</evidence>
<organism evidence="7 8">
    <name type="scientific">Noviherbaspirillum suwonense</name>
    <dbReference type="NCBI Taxonomy" id="1224511"/>
    <lineage>
        <taxon>Bacteria</taxon>
        <taxon>Pseudomonadati</taxon>
        <taxon>Pseudomonadota</taxon>
        <taxon>Betaproteobacteria</taxon>
        <taxon>Burkholderiales</taxon>
        <taxon>Oxalobacteraceae</taxon>
        <taxon>Noviherbaspirillum</taxon>
    </lineage>
</organism>
<keyword evidence="8" id="KW-1185">Reference proteome</keyword>
<dbReference type="PANTHER" id="PTHR42789:SF1">
    <property type="entry name" value="D-ISOMER SPECIFIC 2-HYDROXYACID DEHYDROGENASE FAMILY PROTEIN (AFU_ORTHOLOGUE AFUA_6G10090)"/>
    <property type="match status" value="1"/>
</dbReference>
<dbReference type="PANTHER" id="PTHR42789">
    <property type="entry name" value="D-ISOMER SPECIFIC 2-HYDROXYACID DEHYDROGENASE FAMILY PROTEIN (AFU_ORTHOLOGUE AFUA_6G10090)"/>
    <property type="match status" value="1"/>
</dbReference>
<evidence type="ECO:0000256" key="4">
    <source>
        <dbReference type="RuleBase" id="RU003719"/>
    </source>
</evidence>
<evidence type="ECO:0000256" key="2">
    <source>
        <dbReference type="ARBA" id="ARBA00023002"/>
    </source>
</evidence>
<evidence type="ECO:0000259" key="6">
    <source>
        <dbReference type="Pfam" id="PF02826"/>
    </source>
</evidence>
<dbReference type="RefSeq" id="WP_283443315.1">
    <property type="nucleotide sequence ID" value="NZ_FXUL01000012.1"/>
</dbReference>
<comment type="caution">
    <text evidence="7">The sequence shown here is derived from an EMBL/GenBank/DDBJ whole genome shotgun (WGS) entry which is preliminary data.</text>
</comment>
<dbReference type="SUPFAM" id="SSF51735">
    <property type="entry name" value="NAD(P)-binding Rossmann-fold domains"/>
    <property type="match status" value="1"/>
</dbReference>
<dbReference type="Pfam" id="PF02826">
    <property type="entry name" value="2-Hacid_dh_C"/>
    <property type="match status" value="1"/>
</dbReference>
<dbReference type="InterPro" id="IPR006139">
    <property type="entry name" value="D-isomer_2_OHA_DH_cat_dom"/>
</dbReference>
<comment type="similarity">
    <text evidence="1 4">Belongs to the D-isomer specific 2-hydroxyacid dehydrogenase family.</text>
</comment>
<sequence length="318" mass="34698">MKIAILDDYQDAVRFLHCFGKLAGHEVTVWHDHVEDVDLLAERLAETEVLVLIRERTPVGADLLARLPRLKLISQHGVTPHIDLAACSRHGVLVSAGQYGRPSYATAEFTWGLILGAFRHIPQEVAQLKAGRWQTTMGDVLHGRTLGIFGYGRIGALLAGYGRAFGMRVLVWGRATTLDKARADGYDTAGSQRALFEAADVLTLHVRLNAQTRGIVSANDLARMKPDALLVNTSRAELIEPGALVAALREGRPGRAAVDVYEQEPLPPDDPLLALDNALCTPHLGYVERDAYEFGFGKVFDQILAYAAGRPEHIVNAG</sequence>
<evidence type="ECO:0000256" key="1">
    <source>
        <dbReference type="ARBA" id="ARBA00005854"/>
    </source>
</evidence>
<feature type="domain" description="D-isomer specific 2-hydroxyacid dehydrogenase catalytic" evidence="5">
    <location>
        <begin position="4"/>
        <end position="316"/>
    </location>
</feature>
<name>A0ABY1QD89_9BURK</name>
<dbReference type="Pfam" id="PF00389">
    <property type="entry name" value="2-Hacid_dh"/>
    <property type="match status" value="1"/>
</dbReference>
<proteinExistence type="inferred from homology"/>
<evidence type="ECO:0000256" key="3">
    <source>
        <dbReference type="ARBA" id="ARBA00023027"/>
    </source>
</evidence>
<reference evidence="7 8" key="1">
    <citation type="submission" date="2017-05" db="EMBL/GenBank/DDBJ databases">
        <authorList>
            <person name="Varghese N."/>
            <person name="Submissions S."/>
        </authorList>
    </citation>
    <scope>NUCLEOTIDE SEQUENCE [LARGE SCALE GENOMIC DNA]</scope>
    <source>
        <strain evidence="7 8">DSM 26001</strain>
    </source>
</reference>
<keyword evidence="3" id="KW-0520">NAD</keyword>
<feature type="domain" description="D-isomer specific 2-hydroxyacid dehydrogenase NAD-binding" evidence="6">
    <location>
        <begin position="112"/>
        <end position="285"/>
    </location>
</feature>
<dbReference type="InterPro" id="IPR050857">
    <property type="entry name" value="D-2-hydroxyacid_DH"/>
</dbReference>
<dbReference type="InterPro" id="IPR036291">
    <property type="entry name" value="NAD(P)-bd_dom_sf"/>
</dbReference>
<dbReference type="CDD" id="cd12169">
    <property type="entry name" value="PGDH_like_1"/>
    <property type="match status" value="1"/>
</dbReference>
<gene>
    <name evidence="7" type="ORF">SAMN06295970_112119</name>
</gene>
<keyword evidence="2 4" id="KW-0560">Oxidoreductase</keyword>